<dbReference type="Proteomes" id="UP000451233">
    <property type="component" value="Unassembled WGS sequence"/>
</dbReference>
<dbReference type="RefSeq" id="WP_160906666.1">
    <property type="nucleotide sequence ID" value="NZ_WVHS01000002.1"/>
</dbReference>
<keyword evidence="1" id="KW-0472">Membrane</keyword>
<evidence type="ECO:0000256" key="1">
    <source>
        <dbReference type="SAM" id="Phobius"/>
    </source>
</evidence>
<feature type="transmembrane region" description="Helical" evidence="1">
    <location>
        <begin position="121"/>
        <end position="154"/>
    </location>
</feature>
<gene>
    <name evidence="2" type="ORF">GS398_10265</name>
</gene>
<organism evidence="2 3">
    <name type="scientific">Hufsiella ginkgonis</name>
    <dbReference type="NCBI Taxonomy" id="2695274"/>
    <lineage>
        <taxon>Bacteria</taxon>
        <taxon>Pseudomonadati</taxon>
        <taxon>Bacteroidota</taxon>
        <taxon>Sphingobacteriia</taxon>
        <taxon>Sphingobacteriales</taxon>
        <taxon>Sphingobacteriaceae</taxon>
        <taxon>Hufsiella</taxon>
    </lineage>
</organism>
<evidence type="ECO:0000313" key="3">
    <source>
        <dbReference type="Proteomes" id="UP000451233"/>
    </source>
</evidence>
<accession>A0A7K1XY69</accession>
<dbReference type="EMBL" id="WVHS01000002">
    <property type="protein sequence ID" value="MXV15689.1"/>
    <property type="molecule type" value="Genomic_DNA"/>
</dbReference>
<evidence type="ECO:0000313" key="2">
    <source>
        <dbReference type="EMBL" id="MXV15689.1"/>
    </source>
</evidence>
<proteinExistence type="predicted"/>
<keyword evidence="3" id="KW-1185">Reference proteome</keyword>
<sequence>MKLPLRILLTALVMVPAGVFAGEIGLENFIVKENLLKNNKIAIIAATQKDVPVDTVNGTFIFSVNGFRQELTFKDGVAVVPQQLERSTFLYVKHVNDSGTHSRLYYVVKKDDNLDPYHINWAFLIIVPLVLVILSILFKRFIIIAAILLIILFLFNHNQGLGLGTFFETVIDGMKRLVA</sequence>
<name>A0A7K1XY69_9SPHI</name>
<comment type="caution">
    <text evidence="2">The sequence shown here is derived from an EMBL/GenBank/DDBJ whole genome shotgun (WGS) entry which is preliminary data.</text>
</comment>
<dbReference type="AlphaFoldDB" id="A0A7K1XY69"/>
<keyword evidence="1" id="KW-0812">Transmembrane</keyword>
<keyword evidence="1" id="KW-1133">Transmembrane helix</keyword>
<reference evidence="2 3" key="1">
    <citation type="submission" date="2019-11" db="EMBL/GenBank/DDBJ databases">
        <title>Pedobacter sp. HMF7056 Genome sequencing and assembly.</title>
        <authorList>
            <person name="Kang H."/>
            <person name="Kim H."/>
            <person name="Joh K."/>
        </authorList>
    </citation>
    <scope>NUCLEOTIDE SEQUENCE [LARGE SCALE GENOMIC DNA]</scope>
    <source>
        <strain evidence="2 3">HMF7056</strain>
    </source>
</reference>
<protein>
    <submittedName>
        <fullName evidence="2">Uncharacterized protein</fullName>
    </submittedName>
</protein>